<sequence>AIKNIQDMEESWHSVWQTQNVNIQNEREFFKIFSTAIDQLLKSTEKNKNLKTISKLLSDFYNFINNRSTAFLVIPEDAFPKILKWYFEIWQKEYELSGKKDKLGERSNYSEISRILNDIFNNIEER</sequence>
<proteinExistence type="predicted"/>
<organism evidence="1">
    <name type="scientific">marine sediment metagenome</name>
    <dbReference type="NCBI Taxonomy" id="412755"/>
    <lineage>
        <taxon>unclassified sequences</taxon>
        <taxon>metagenomes</taxon>
        <taxon>ecological metagenomes</taxon>
    </lineage>
</organism>
<feature type="non-terminal residue" evidence="1">
    <location>
        <position position="126"/>
    </location>
</feature>
<comment type="caution">
    <text evidence="1">The sequence shown here is derived from an EMBL/GenBank/DDBJ whole genome shotgun (WGS) entry which is preliminary data.</text>
</comment>
<gene>
    <name evidence="1" type="ORF">S12H4_24917</name>
</gene>
<evidence type="ECO:0000313" key="1">
    <source>
        <dbReference type="EMBL" id="GAI82773.1"/>
    </source>
</evidence>
<feature type="non-terminal residue" evidence="1">
    <location>
        <position position="1"/>
    </location>
</feature>
<dbReference type="AlphaFoldDB" id="X1RQ43"/>
<dbReference type="EMBL" id="BARW01013705">
    <property type="protein sequence ID" value="GAI82773.1"/>
    <property type="molecule type" value="Genomic_DNA"/>
</dbReference>
<name>X1RQ43_9ZZZZ</name>
<protein>
    <submittedName>
        <fullName evidence="1">Uncharacterized protein</fullName>
    </submittedName>
</protein>
<accession>X1RQ43</accession>
<reference evidence="1" key="1">
    <citation type="journal article" date="2014" name="Front. Microbiol.">
        <title>High frequency of phylogenetically diverse reductive dehalogenase-homologous genes in deep subseafloor sedimentary metagenomes.</title>
        <authorList>
            <person name="Kawai M."/>
            <person name="Futagami T."/>
            <person name="Toyoda A."/>
            <person name="Takaki Y."/>
            <person name="Nishi S."/>
            <person name="Hori S."/>
            <person name="Arai W."/>
            <person name="Tsubouchi T."/>
            <person name="Morono Y."/>
            <person name="Uchiyama I."/>
            <person name="Ito T."/>
            <person name="Fujiyama A."/>
            <person name="Inagaki F."/>
            <person name="Takami H."/>
        </authorList>
    </citation>
    <scope>NUCLEOTIDE SEQUENCE</scope>
    <source>
        <strain evidence="1">Expedition CK06-06</strain>
    </source>
</reference>